<accession>B0KKC7</accession>
<protein>
    <submittedName>
        <fullName evidence="2">Uncharacterized protein</fullName>
    </submittedName>
</protein>
<keyword evidence="1" id="KW-0560">Oxidoreductase</keyword>
<evidence type="ECO:0000313" key="3">
    <source>
        <dbReference type="Proteomes" id="UP000002157"/>
    </source>
</evidence>
<reference evidence="2 3" key="1">
    <citation type="submission" date="2008-01" db="EMBL/GenBank/DDBJ databases">
        <title>Complete sequence of Pseudomonas putida GB-1.</title>
        <authorList>
            <consortium name="US DOE Joint Genome Institute"/>
            <person name="Copeland A."/>
            <person name="Lucas S."/>
            <person name="Lapidus A."/>
            <person name="Barry K."/>
            <person name="Glavina del Rio T."/>
            <person name="Dalin E."/>
            <person name="Tice H."/>
            <person name="Pitluck S."/>
            <person name="Bruce D."/>
            <person name="Goodwin L."/>
            <person name="Chertkov O."/>
            <person name="Brettin T."/>
            <person name="Detter J.C."/>
            <person name="Han C."/>
            <person name="Kuske C.R."/>
            <person name="Schmutz J."/>
            <person name="Larimer F."/>
            <person name="Land M."/>
            <person name="Hauser L."/>
            <person name="Kyrpides N."/>
            <person name="Kim E."/>
            <person name="McCarthy J.K."/>
            <person name="Richardson P."/>
        </authorList>
    </citation>
    <scope>NUCLEOTIDE SEQUENCE [LARGE SCALE GENOMIC DNA]</scope>
    <source>
        <strain evidence="2 3">GB-1</strain>
    </source>
</reference>
<dbReference type="EMBL" id="CP000926">
    <property type="protein sequence ID" value="ABY96455.1"/>
    <property type="molecule type" value="Genomic_DNA"/>
</dbReference>
<dbReference type="eggNOG" id="ENOG502Z9NB">
    <property type="taxonomic scope" value="Bacteria"/>
</dbReference>
<dbReference type="GO" id="GO:0016706">
    <property type="term" value="F:2-oxoglutarate-dependent dioxygenase activity"/>
    <property type="evidence" value="ECO:0007669"/>
    <property type="project" value="UniProtKB-ARBA"/>
</dbReference>
<dbReference type="AlphaFoldDB" id="B0KKC7"/>
<sequence>MPHSQAAYLDFSPEQSRAIAFASQTLADSGGPEAKGAAIQARILADQIQKSLTDEQRSLLQRFGEGRLSTLMYRHMPYADEPIPENLPDITALAQNPRCTYLASRNQLLLELARHRNFAFDIDNEGKQVRLVGNFKGGGRIPRVGEHPRLEVETSSHAGLCLGPHTEAPYNCSTVSSDGHSPAPSALILTARWNPANDPTHVFPLQEIIERLSSLGALALTSKSFDFTRSECLLTEKAKQVKQFQCFSSSLTVASLYASTVTASV</sequence>
<dbReference type="Gene3D" id="3.60.130.10">
    <property type="entry name" value="Clavaminate synthase-like"/>
    <property type="match status" value="1"/>
</dbReference>
<evidence type="ECO:0000313" key="2">
    <source>
        <dbReference type="EMBL" id="ABY96455.1"/>
    </source>
</evidence>
<proteinExistence type="predicted"/>
<evidence type="ECO:0000256" key="1">
    <source>
        <dbReference type="ARBA" id="ARBA00023002"/>
    </source>
</evidence>
<dbReference type="KEGG" id="ppg:PputGB1_0544"/>
<dbReference type="HOGENOM" id="CLU_068670_0_0_6"/>
<dbReference type="InterPro" id="IPR042098">
    <property type="entry name" value="TauD-like_sf"/>
</dbReference>
<organism evidence="2 3">
    <name type="scientific">Pseudomonas putida (strain GB-1)</name>
    <dbReference type="NCBI Taxonomy" id="76869"/>
    <lineage>
        <taxon>Bacteria</taxon>
        <taxon>Pseudomonadati</taxon>
        <taxon>Pseudomonadota</taxon>
        <taxon>Gammaproteobacteria</taxon>
        <taxon>Pseudomonadales</taxon>
        <taxon>Pseudomonadaceae</taxon>
        <taxon>Pseudomonas</taxon>
    </lineage>
</organism>
<name>B0KKC7_PSEPG</name>
<dbReference type="Proteomes" id="UP000002157">
    <property type="component" value="Chromosome"/>
</dbReference>
<gene>
    <name evidence="2" type="ordered locus">PputGB1_0544</name>
</gene>